<comment type="caution">
    <text evidence="1">The sequence shown here is derived from an EMBL/GenBank/DDBJ whole genome shotgun (WGS) entry which is preliminary data.</text>
</comment>
<dbReference type="AlphaFoldDB" id="A0A2S9K1V4"/>
<proteinExistence type="predicted"/>
<sequence length="242" mass="27913">MSMVLLSLMSTFEVALRNRIHRSLSRQATEKMGPASDSFAWYDQQLGMHKLEGETFTKVEAILSDDQKIRLKVQPSPDSVIARLPFGVWPNILDQQLPTPVIEARTFKDVFPHHPRAKNHWNHGDNRKTVVNTLKDVRAWRNRLAHCKPVWSAGWYRSSTTQHWGEVLDRVKSRRAGMLEVLGWICPKTLEVYNRSFSSRLFNELVTEHAVMAHIFRPLELHTGPISPCVDPVELIGYKARR</sequence>
<organism evidence="1 2">
    <name type="scientific">Malikia granosa</name>
    <dbReference type="NCBI Taxonomy" id="263067"/>
    <lineage>
        <taxon>Bacteria</taxon>
        <taxon>Pseudomonadati</taxon>
        <taxon>Pseudomonadota</taxon>
        <taxon>Betaproteobacteria</taxon>
        <taxon>Burkholderiales</taxon>
        <taxon>Comamonadaceae</taxon>
        <taxon>Malikia</taxon>
    </lineage>
</organism>
<dbReference type="EMBL" id="PVLQ01000065">
    <property type="protein sequence ID" value="PRD64436.1"/>
    <property type="molecule type" value="Genomic_DNA"/>
</dbReference>
<keyword evidence="2" id="KW-1185">Reference proteome</keyword>
<dbReference type="Proteomes" id="UP000238589">
    <property type="component" value="Unassembled WGS sequence"/>
</dbReference>
<evidence type="ECO:0008006" key="3">
    <source>
        <dbReference type="Google" id="ProtNLM"/>
    </source>
</evidence>
<evidence type="ECO:0000313" key="1">
    <source>
        <dbReference type="EMBL" id="PRD64436.1"/>
    </source>
</evidence>
<protein>
    <recommendedName>
        <fullName evidence="3">Abi-like protein</fullName>
    </recommendedName>
</protein>
<accession>A0A2S9K1V4</accession>
<gene>
    <name evidence="1" type="ORF">C6P64_14460</name>
</gene>
<name>A0A2S9K1V4_9BURK</name>
<evidence type="ECO:0000313" key="2">
    <source>
        <dbReference type="Proteomes" id="UP000238589"/>
    </source>
</evidence>
<reference evidence="1 2" key="1">
    <citation type="submission" date="2018-03" db="EMBL/GenBank/DDBJ databases">
        <title>Comparative genomics illustrates the genes involved in a hyperalkaliphilic mechanisms of Serpentinomonas isolated from highly-alkaline calcium-rich serpentinized springs.</title>
        <authorList>
            <person name="Suzuki S."/>
            <person name="Ishii S."/>
            <person name="Walworth N."/>
            <person name="Bird L."/>
            <person name="Kuenen J.G."/>
            <person name="Nealson K.H."/>
        </authorList>
    </citation>
    <scope>NUCLEOTIDE SEQUENCE [LARGE SCALE GENOMIC DNA]</scope>
    <source>
        <strain evidence="1 2">P1</strain>
    </source>
</reference>